<feature type="site" description="Important for substrate specificity" evidence="12">
    <location>
        <position position="135"/>
    </location>
</feature>
<comment type="similarity">
    <text evidence="12">Belongs to the succinate/malate CoA ligase beta subunit family. GTP-specific subunit beta subfamily.</text>
</comment>
<dbReference type="PANTHER" id="PTHR11815:SF10">
    <property type="entry name" value="SUCCINATE--COA LIGASE [GDP-FORMING] SUBUNIT BETA, MITOCHONDRIAL"/>
    <property type="match status" value="1"/>
</dbReference>
<dbReference type="InParanoid" id="A0A1V9X464"/>
<dbReference type="Pfam" id="PF08442">
    <property type="entry name" value="ATP-grasp_2"/>
    <property type="match status" value="1"/>
</dbReference>
<evidence type="ECO:0000256" key="1">
    <source>
        <dbReference type="ARBA" id="ARBA00005064"/>
    </source>
</evidence>
<dbReference type="GO" id="GO:0042709">
    <property type="term" value="C:succinate-CoA ligase complex"/>
    <property type="evidence" value="ECO:0007669"/>
    <property type="project" value="TreeGrafter"/>
</dbReference>
<dbReference type="GO" id="GO:0004775">
    <property type="term" value="F:succinate-CoA ligase (ADP-forming) activity"/>
    <property type="evidence" value="ECO:0007669"/>
    <property type="project" value="UniProtKB-UniRule"/>
</dbReference>
<dbReference type="Gene3D" id="3.40.50.261">
    <property type="entry name" value="Succinyl-CoA synthetase domains"/>
    <property type="match status" value="1"/>
</dbReference>
<evidence type="ECO:0000256" key="2">
    <source>
        <dbReference type="ARBA" id="ARBA00022532"/>
    </source>
</evidence>
<dbReference type="FunCoup" id="A0A1V9X464">
    <property type="interactions" value="791"/>
</dbReference>
<dbReference type="GO" id="GO:0005739">
    <property type="term" value="C:mitochondrion"/>
    <property type="evidence" value="ECO:0007669"/>
    <property type="project" value="UniProtKB-SubCell"/>
</dbReference>
<feature type="site" description="Important for substrate specificity" evidence="12">
    <location>
        <position position="67"/>
    </location>
</feature>
<protein>
    <recommendedName>
        <fullName evidence="12">Succinate--CoA ligase [GDP-forming] subunit beta, mitochondrial</fullName>
        <ecNumber evidence="12">6.2.1.4</ecNumber>
    </recommendedName>
    <alternativeName>
        <fullName evidence="12">GTP-specific succinyl-CoA synthetase subunit beta</fullName>
        <shortName evidence="12">G-SCS</shortName>
        <shortName evidence="12">GTPSCS</shortName>
    </alternativeName>
    <alternativeName>
        <fullName evidence="12">Succinyl-CoA synthetase beta-G chain</fullName>
        <shortName evidence="12">SCS-betaG</shortName>
    </alternativeName>
</protein>
<dbReference type="AlphaFoldDB" id="A0A1V9X464"/>
<evidence type="ECO:0000256" key="6">
    <source>
        <dbReference type="ARBA" id="ARBA00022842"/>
    </source>
</evidence>
<dbReference type="Pfam" id="PF00549">
    <property type="entry name" value="Ligase_CoA"/>
    <property type="match status" value="1"/>
</dbReference>
<dbReference type="InterPro" id="IPR013815">
    <property type="entry name" value="ATP_grasp_subdomain_1"/>
</dbReference>
<feature type="binding site" evidence="12">
    <location>
        <begin position="353"/>
        <end position="355"/>
    </location>
    <ligand>
        <name>substrate</name>
        <note>ligand shared with subunit alpha</note>
    </ligand>
</feature>
<evidence type="ECO:0000256" key="12">
    <source>
        <dbReference type="HAMAP-Rule" id="MF_03221"/>
    </source>
</evidence>
<dbReference type="NCBIfam" id="TIGR01016">
    <property type="entry name" value="sucCoAbeta"/>
    <property type="match status" value="1"/>
</dbReference>
<comment type="caution">
    <text evidence="15">The sequence shown here is derived from an EMBL/GenBank/DDBJ whole genome shotgun (WGS) entry which is preliminary data.</text>
</comment>
<evidence type="ECO:0000313" key="16">
    <source>
        <dbReference type="Proteomes" id="UP000192247"/>
    </source>
</evidence>
<dbReference type="GO" id="GO:0006104">
    <property type="term" value="P:succinyl-CoA metabolic process"/>
    <property type="evidence" value="ECO:0007669"/>
    <property type="project" value="InterPro"/>
</dbReference>
<keyword evidence="3 12" id="KW-0436">Ligase</keyword>
<evidence type="ECO:0000256" key="9">
    <source>
        <dbReference type="ARBA" id="ARBA00052879"/>
    </source>
</evidence>
<comment type="catalytic activity">
    <reaction evidence="9 12">
        <text>GTP + succinate + CoA = succinyl-CoA + GDP + phosphate</text>
        <dbReference type="Rhea" id="RHEA:22120"/>
        <dbReference type="ChEBI" id="CHEBI:30031"/>
        <dbReference type="ChEBI" id="CHEBI:37565"/>
        <dbReference type="ChEBI" id="CHEBI:43474"/>
        <dbReference type="ChEBI" id="CHEBI:57287"/>
        <dbReference type="ChEBI" id="CHEBI:57292"/>
        <dbReference type="ChEBI" id="CHEBI:58189"/>
        <dbReference type="EC" id="6.2.1.4"/>
    </reaction>
</comment>
<dbReference type="FunFam" id="3.40.50.261:FF:000001">
    <property type="entry name" value="Succinate--CoA ligase [ADP-forming] subunit beta"/>
    <property type="match status" value="1"/>
</dbReference>
<dbReference type="HAMAP" id="MF_03221">
    <property type="entry name" value="Succ_CoA_betaG_euk"/>
    <property type="match status" value="1"/>
</dbReference>
<feature type="binding site" evidence="12">
    <location>
        <begin position="78"/>
        <end position="80"/>
    </location>
    <ligand>
        <name>GTP</name>
        <dbReference type="ChEBI" id="CHEBI:37565"/>
    </ligand>
</feature>
<dbReference type="NCBIfam" id="NF001913">
    <property type="entry name" value="PRK00696.1"/>
    <property type="match status" value="1"/>
</dbReference>
<evidence type="ECO:0000256" key="3">
    <source>
        <dbReference type="ARBA" id="ARBA00022598"/>
    </source>
</evidence>
<keyword evidence="5 12" id="KW-0547">Nucleotide-binding</keyword>
<keyword evidence="2 12" id="KW-0816">Tricarboxylic acid cycle</keyword>
<keyword evidence="4 12" id="KW-0479">Metal-binding</keyword>
<comment type="subunit">
    <text evidence="11 12">Heterodimer of an alpha and a beta subunit. The beta subunit determines specificity for GTP.</text>
</comment>
<dbReference type="InterPro" id="IPR016102">
    <property type="entry name" value="Succinyl-CoA_synth-like"/>
</dbReference>
<keyword evidence="7 12" id="KW-0496">Mitochondrion</keyword>
<dbReference type="Gene3D" id="3.30.470.20">
    <property type="entry name" value="ATP-grasp fold, B domain"/>
    <property type="match status" value="1"/>
</dbReference>
<dbReference type="UniPathway" id="UPA00223">
    <property type="reaction ID" value="UER00999"/>
</dbReference>
<dbReference type="HAMAP" id="MF_00558">
    <property type="entry name" value="Succ_CoA_beta"/>
    <property type="match status" value="1"/>
</dbReference>
<evidence type="ECO:0000256" key="7">
    <source>
        <dbReference type="ARBA" id="ARBA00023128"/>
    </source>
</evidence>
<dbReference type="GO" id="GO:0000287">
    <property type="term" value="F:magnesium ion binding"/>
    <property type="evidence" value="ECO:0007669"/>
    <property type="project" value="UniProtKB-UniRule"/>
</dbReference>
<sequence length="419" mass="45325">MLRVPSLLQTAALASKVARATSVRLLNLHEYQSKQLMADGGVTVQRFKVADTIAQARDIAQSTKYEEFVVKAQVLAGGRGKGTFNSGLHGGVKLTKSPDQVVEFVEKMLGYKLVTKQTTKNGVLVKKVMIAEALDIKRETYLAILMDRTYNGPVVVASPAGGVDIEEVAEKNPELIYKEPISITNGIRDDQAIKIARNLQFQGDNVKEAAEQIKKLYAVFRKVDATMVEINPFGETPDGRVVCFDAKINFDDNAQFRQKEIFAQEDHTESDPREVEAAKWNLNYIGMDGNIACLVNGAGLAMATMDIIKLHGGNPANFLDVGGSVGEEQVTEAFRILTQDQKVKAILVNVFGGIVNCATIANGIINACKKISLNVPLVVRLEGTNVDAAKELLANSGLPIHSANDLDDAAIKAVASSRG</sequence>
<dbReference type="InterPro" id="IPR034722">
    <property type="entry name" value="Succ_CoA_betaG_euk"/>
</dbReference>
<keyword evidence="6 12" id="KW-0460">Magnesium</keyword>
<feature type="binding site" evidence="12">
    <location>
        <position position="231"/>
    </location>
    <ligand>
        <name>Mg(2+)</name>
        <dbReference type="ChEBI" id="CHEBI:18420"/>
    </ligand>
</feature>
<feature type="binding site" evidence="12">
    <location>
        <position position="296"/>
    </location>
    <ligand>
        <name>substrate</name>
        <note>ligand shared with subunit alpha</note>
    </ligand>
</feature>
<keyword evidence="8 12" id="KW-0342">GTP-binding</keyword>
<dbReference type="FunFam" id="3.30.1490.20:FF:000004">
    <property type="entry name" value="Succinate--CoA ligase [ADP-forming] subunit beta, mitochondrial"/>
    <property type="match status" value="1"/>
</dbReference>
<dbReference type="EC" id="6.2.1.4" evidence="12"/>
<dbReference type="PANTHER" id="PTHR11815">
    <property type="entry name" value="SUCCINYL-COA SYNTHETASE BETA CHAIN"/>
    <property type="match status" value="1"/>
</dbReference>
<dbReference type="STRING" id="418985.A0A1V9X464"/>
<proteinExistence type="inferred from homology"/>
<dbReference type="EMBL" id="MNPL01026298">
    <property type="protein sequence ID" value="OQR68042.1"/>
    <property type="molecule type" value="Genomic_DNA"/>
</dbReference>
<reference evidence="15 16" key="1">
    <citation type="journal article" date="2017" name="Gigascience">
        <title>Draft genome of the honey bee ectoparasitic mite, Tropilaelaps mercedesae, is shaped by the parasitic life history.</title>
        <authorList>
            <person name="Dong X."/>
            <person name="Armstrong S.D."/>
            <person name="Xia D."/>
            <person name="Makepeace B.L."/>
            <person name="Darby A.C."/>
            <person name="Kadowaki T."/>
        </authorList>
    </citation>
    <scope>NUCLEOTIDE SEQUENCE [LARGE SCALE GENOMIC DNA]</scope>
    <source>
        <strain evidence="15">Wuxi-XJTLU</strain>
    </source>
</reference>
<evidence type="ECO:0000259" key="14">
    <source>
        <dbReference type="Pfam" id="PF08442"/>
    </source>
</evidence>
<dbReference type="Gene3D" id="3.30.1490.20">
    <property type="entry name" value="ATP-grasp fold, A domain"/>
    <property type="match status" value="1"/>
</dbReference>
<accession>A0A1V9X464</accession>
<dbReference type="PIRSF" id="PIRSF001554">
    <property type="entry name" value="SucCS_beta"/>
    <property type="match status" value="1"/>
</dbReference>
<dbReference type="GO" id="GO:0006099">
    <property type="term" value="P:tricarboxylic acid cycle"/>
    <property type="evidence" value="ECO:0007669"/>
    <property type="project" value="UniProtKB-UniRule"/>
</dbReference>
<dbReference type="GO" id="GO:0005525">
    <property type="term" value="F:GTP binding"/>
    <property type="evidence" value="ECO:0007669"/>
    <property type="project" value="UniProtKB-UniRule"/>
</dbReference>
<comment type="pathway">
    <text evidence="1 12">Carbohydrate metabolism; tricarboxylic acid cycle; succinate from succinyl-CoA (ligase route): step 1/1.</text>
</comment>
<feature type="domain" description="ATP-citrate synthase/succinyl-CoA ligase C-terminal" evidence="13">
    <location>
        <begin position="294"/>
        <end position="414"/>
    </location>
</feature>
<comment type="function">
    <text evidence="10 12">GTP-specific succinyl-CoA synthetase functions in the citric acid cycle (TCA), coupling the hydrolysis of succinyl-CoA to the synthesis of GTP and thus represents the only step of substrate-level phosphorylation in the TCA. The beta subunit provides nucleotide specificity of the enzyme and binds the substrate succinate, while the binding sites for coenzyme A and phosphate are found in the alpha subunit.</text>
</comment>
<comment type="cofactor">
    <cofactor evidence="12">
        <name>Mg(2+)</name>
        <dbReference type="ChEBI" id="CHEBI:18420"/>
    </cofactor>
    <text evidence="12">Binds 1 Mg(2+) ion per subunit.</text>
</comment>
<dbReference type="PROSITE" id="PS01217">
    <property type="entry name" value="SUCCINYL_COA_LIG_3"/>
    <property type="match status" value="1"/>
</dbReference>
<dbReference type="SUPFAM" id="SSF56059">
    <property type="entry name" value="Glutathione synthetase ATP-binding domain-like"/>
    <property type="match status" value="1"/>
</dbReference>
<dbReference type="OrthoDB" id="1552at2759"/>
<feature type="binding site" evidence="12">
    <location>
        <position position="245"/>
    </location>
    <ligand>
        <name>Mg(2+)</name>
        <dbReference type="ChEBI" id="CHEBI:18420"/>
    </ligand>
</feature>
<evidence type="ECO:0000256" key="10">
    <source>
        <dbReference type="ARBA" id="ARBA00053833"/>
    </source>
</evidence>
<feature type="domain" description="ATP-grasp fold succinyl-CoA synthetase-type" evidence="14">
    <location>
        <begin position="27"/>
        <end position="233"/>
    </location>
</feature>
<evidence type="ECO:0000313" key="15">
    <source>
        <dbReference type="EMBL" id="OQR68042.1"/>
    </source>
</evidence>
<dbReference type="GO" id="GO:0004776">
    <property type="term" value="F:succinate-CoA ligase (GDP-forming) activity"/>
    <property type="evidence" value="ECO:0007669"/>
    <property type="project" value="UniProtKB-EC"/>
</dbReference>
<feature type="binding site" evidence="12">
    <location>
        <position position="134"/>
    </location>
    <ligand>
        <name>GTP</name>
        <dbReference type="ChEBI" id="CHEBI:37565"/>
    </ligand>
</feature>
<dbReference type="GO" id="GO:0005524">
    <property type="term" value="F:ATP binding"/>
    <property type="evidence" value="ECO:0007669"/>
    <property type="project" value="InterPro"/>
</dbReference>
<evidence type="ECO:0000256" key="8">
    <source>
        <dbReference type="ARBA" id="ARBA00023134"/>
    </source>
</evidence>
<dbReference type="InterPro" id="IPR017866">
    <property type="entry name" value="Succ-CoA_synthase_bsu_CS"/>
</dbReference>
<dbReference type="InterPro" id="IPR005809">
    <property type="entry name" value="Succ_CoA_ligase-like_bsu"/>
</dbReference>
<evidence type="ECO:0000259" key="13">
    <source>
        <dbReference type="Pfam" id="PF00549"/>
    </source>
</evidence>
<evidence type="ECO:0000256" key="11">
    <source>
        <dbReference type="ARBA" id="ARBA00063570"/>
    </source>
</evidence>
<organism evidence="15 16">
    <name type="scientific">Tropilaelaps mercedesae</name>
    <dbReference type="NCBI Taxonomy" id="418985"/>
    <lineage>
        <taxon>Eukaryota</taxon>
        <taxon>Metazoa</taxon>
        <taxon>Ecdysozoa</taxon>
        <taxon>Arthropoda</taxon>
        <taxon>Chelicerata</taxon>
        <taxon>Arachnida</taxon>
        <taxon>Acari</taxon>
        <taxon>Parasitiformes</taxon>
        <taxon>Mesostigmata</taxon>
        <taxon>Gamasina</taxon>
        <taxon>Dermanyssoidea</taxon>
        <taxon>Laelapidae</taxon>
        <taxon>Tropilaelaps</taxon>
    </lineage>
</organism>
<dbReference type="InterPro" id="IPR013650">
    <property type="entry name" value="ATP-grasp_succ-CoA_synth-type"/>
</dbReference>
<dbReference type="FunFam" id="3.30.470.20:FF:000002">
    <property type="entry name" value="Succinate--CoA ligase [ADP-forming] subunit beta"/>
    <property type="match status" value="1"/>
</dbReference>
<feature type="binding site" evidence="12">
    <location>
        <position position="45"/>
    </location>
    <ligand>
        <name>GTP</name>
        <dbReference type="ChEBI" id="CHEBI:37565"/>
    </ligand>
</feature>
<dbReference type="InterPro" id="IPR005811">
    <property type="entry name" value="SUCC_ACL_C"/>
</dbReference>
<dbReference type="SUPFAM" id="SSF52210">
    <property type="entry name" value="Succinyl-CoA synthetase domains"/>
    <property type="match status" value="1"/>
</dbReference>
<name>A0A1V9X464_9ACAR</name>
<comment type="subcellular location">
    <subcellularLocation>
        <location evidence="12">Mitochondrion</location>
    </subcellularLocation>
</comment>
<dbReference type="Proteomes" id="UP000192247">
    <property type="component" value="Unassembled WGS sequence"/>
</dbReference>
<keyword evidence="16" id="KW-1185">Reference proteome</keyword>
<gene>
    <name evidence="15" type="ORF">BIW11_02084</name>
</gene>
<evidence type="ECO:0000256" key="5">
    <source>
        <dbReference type="ARBA" id="ARBA00022741"/>
    </source>
</evidence>
<evidence type="ECO:0000256" key="4">
    <source>
        <dbReference type="ARBA" id="ARBA00022723"/>
    </source>
</evidence>